<dbReference type="Gramene" id="OB0092G10040.1">
    <property type="protein sequence ID" value="OB0092G10040.1"/>
    <property type="gene ID" value="OB0092G10040"/>
</dbReference>
<dbReference type="HOGENOM" id="CLU_154141_0_0_1"/>
<dbReference type="EnsemblPlants" id="OB0092G10040.1">
    <property type="protein sequence ID" value="OB0092G10040.1"/>
    <property type="gene ID" value="OB0092G10040"/>
</dbReference>
<dbReference type="Proteomes" id="UP000006038">
    <property type="component" value="Unassembled WGS sequence"/>
</dbReference>
<name>J3KUY6_ORYBR</name>
<dbReference type="OMA" id="GEPPQIA"/>
<protein>
    <submittedName>
        <fullName evidence="2">Uncharacterized protein</fullName>
    </submittedName>
</protein>
<dbReference type="AlphaFoldDB" id="J3KUY6"/>
<sequence>MLPKDNPSTPTRYTASSASDQTPTGKANAPTSTKKSYVLSVSLKPTQHKQISFSPDPEVSILTSLRGEPPQVASFGELSSSGTQKAKAPTIAVEDIPSASPSSPEK</sequence>
<evidence type="ECO:0000256" key="1">
    <source>
        <dbReference type="SAM" id="MobiDB-lite"/>
    </source>
</evidence>
<proteinExistence type="predicted"/>
<reference evidence="2" key="1">
    <citation type="submission" date="2015-06" db="UniProtKB">
        <authorList>
            <consortium name="EnsemblPlants"/>
        </authorList>
    </citation>
    <scope>IDENTIFICATION</scope>
</reference>
<keyword evidence="3" id="KW-1185">Reference proteome</keyword>
<feature type="region of interest" description="Disordered" evidence="1">
    <location>
        <begin position="72"/>
        <end position="106"/>
    </location>
</feature>
<accession>J3KUY6</accession>
<evidence type="ECO:0000313" key="2">
    <source>
        <dbReference type="EnsemblPlants" id="OB0092G10040.1"/>
    </source>
</evidence>
<feature type="region of interest" description="Disordered" evidence="1">
    <location>
        <begin position="1"/>
        <end position="34"/>
    </location>
</feature>
<evidence type="ECO:0000313" key="3">
    <source>
        <dbReference type="Proteomes" id="UP000006038"/>
    </source>
</evidence>
<organism evidence="2">
    <name type="scientific">Oryza brachyantha</name>
    <name type="common">malo sina</name>
    <dbReference type="NCBI Taxonomy" id="4533"/>
    <lineage>
        <taxon>Eukaryota</taxon>
        <taxon>Viridiplantae</taxon>
        <taxon>Streptophyta</taxon>
        <taxon>Embryophyta</taxon>
        <taxon>Tracheophyta</taxon>
        <taxon>Spermatophyta</taxon>
        <taxon>Magnoliopsida</taxon>
        <taxon>Liliopsida</taxon>
        <taxon>Poales</taxon>
        <taxon>Poaceae</taxon>
        <taxon>BOP clade</taxon>
        <taxon>Oryzoideae</taxon>
        <taxon>Oryzeae</taxon>
        <taxon>Oryzinae</taxon>
        <taxon>Oryza</taxon>
    </lineage>
</organism>